<evidence type="ECO:0000313" key="2">
    <source>
        <dbReference type="EMBL" id="KAJ7774466.1"/>
    </source>
</evidence>
<proteinExistence type="predicted"/>
<feature type="transmembrane region" description="Helical" evidence="1">
    <location>
        <begin position="70"/>
        <end position="95"/>
    </location>
</feature>
<gene>
    <name evidence="2" type="ORF">DFH07DRAFT_100469</name>
</gene>
<dbReference type="AlphaFoldDB" id="A0AAD7JY78"/>
<keyword evidence="3" id="KW-1185">Reference proteome</keyword>
<protein>
    <submittedName>
        <fullName evidence="2">Uncharacterized protein</fullName>
    </submittedName>
</protein>
<keyword evidence="1" id="KW-0472">Membrane</keyword>
<organism evidence="2 3">
    <name type="scientific">Mycena maculata</name>
    <dbReference type="NCBI Taxonomy" id="230809"/>
    <lineage>
        <taxon>Eukaryota</taxon>
        <taxon>Fungi</taxon>
        <taxon>Dikarya</taxon>
        <taxon>Basidiomycota</taxon>
        <taxon>Agaricomycotina</taxon>
        <taxon>Agaricomycetes</taxon>
        <taxon>Agaricomycetidae</taxon>
        <taxon>Agaricales</taxon>
        <taxon>Marasmiineae</taxon>
        <taxon>Mycenaceae</taxon>
        <taxon>Mycena</taxon>
    </lineage>
</organism>
<reference evidence="2" key="1">
    <citation type="submission" date="2023-03" db="EMBL/GenBank/DDBJ databases">
        <title>Massive genome expansion in bonnet fungi (Mycena s.s.) driven by repeated elements and novel gene families across ecological guilds.</title>
        <authorList>
            <consortium name="Lawrence Berkeley National Laboratory"/>
            <person name="Harder C.B."/>
            <person name="Miyauchi S."/>
            <person name="Viragh M."/>
            <person name="Kuo A."/>
            <person name="Thoen E."/>
            <person name="Andreopoulos B."/>
            <person name="Lu D."/>
            <person name="Skrede I."/>
            <person name="Drula E."/>
            <person name="Henrissat B."/>
            <person name="Morin E."/>
            <person name="Kohler A."/>
            <person name="Barry K."/>
            <person name="LaButti K."/>
            <person name="Morin E."/>
            <person name="Salamov A."/>
            <person name="Lipzen A."/>
            <person name="Mereny Z."/>
            <person name="Hegedus B."/>
            <person name="Baldrian P."/>
            <person name="Stursova M."/>
            <person name="Weitz H."/>
            <person name="Taylor A."/>
            <person name="Grigoriev I.V."/>
            <person name="Nagy L.G."/>
            <person name="Martin F."/>
            <person name="Kauserud H."/>
        </authorList>
    </citation>
    <scope>NUCLEOTIDE SEQUENCE</scope>
    <source>
        <strain evidence="2">CBHHK188m</strain>
    </source>
</reference>
<comment type="caution">
    <text evidence="2">The sequence shown here is derived from an EMBL/GenBank/DDBJ whole genome shotgun (WGS) entry which is preliminary data.</text>
</comment>
<keyword evidence="1" id="KW-0812">Transmembrane</keyword>
<dbReference type="Proteomes" id="UP001215280">
    <property type="component" value="Unassembled WGS sequence"/>
</dbReference>
<evidence type="ECO:0000313" key="3">
    <source>
        <dbReference type="Proteomes" id="UP001215280"/>
    </source>
</evidence>
<evidence type="ECO:0000256" key="1">
    <source>
        <dbReference type="SAM" id="Phobius"/>
    </source>
</evidence>
<name>A0AAD7JY78_9AGAR</name>
<dbReference type="EMBL" id="JARJLG010000015">
    <property type="protein sequence ID" value="KAJ7774466.1"/>
    <property type="molecule type" value="Genomic_DNA"/>
</dbReference>
<keyword evidence="1" id="KW-1133">Transmembrane helix</keyword>
<accession>A0AAD7JY78</accession>
<sequence>MTLLWGSHPTTEVSKNRASPNYETPLSFRKRLYPLANLQISWSLVGRWGVNVSYGRTVLIAVCDRVVPGIVVFLSTCGFHIGFIHALCAVMRFFLRISLLNQASRRQDRHLGDMQETPDPRQASRVRFNSLAWHIYYRMPEDADPVQNPPLSLHNYTY</sequence>